<dbReference type="Proteomes" id="UP000076532">
    <property type="component" value="Unassembled WGS sequence"/>
</dbReference>
<feature type="compositionally biased region" description="Low complexity" evidence="1">
    <location>
        <begin position="18"/>
        <end position="33"/>
    </location>
</feature>
<organism evidence="2 3">
    <name type="scientific">Athelia psychrophila</name>
    <dbReference type="NCBI Taxonomy" id="1759441"/>
    <lineage>
        <taxon>Eukaryota</taxon>
        <taxon>Fungi</taxon>
        <taxon>Dikarya</taxon>
        <taxon>Basidiomycota</taxon>
        <taxon>Agaricomycotina</taxon>
        <taxon>Agaricomycetes</taxon>
        <taxon>Agaricomycetidae</taxon>
        <taxon>Atheliales</taxon>
        <taxon>Atheliaceae</taxon>
        <taxon>Athelia</taxon>
    </lineage>
</organism>
<evidence type="ECO:0000313" key="2">
    <source>
        <dbReference type="EMBL" id="KZP11147.1"/>
    </source>
</evidence>
<dbReference type="EMBL" id="KV417667">
    <property type="protein sequence ID" value="KZP11147.1"/>
    <property type="molecule type" value="Genomic_DNA"/>
</dbReference>
<dbReference type="AlphaFoldDB" id="A0A166A1A4"/>
<reference evidence="2 3" key="1">
    <citation type="journal article" date="2016" name="Mol. Biol. Evol.">
        <title>Comparative Genomics of Early-Diverging Mushroom-Forming Fungi Provides Insights into the Origins of Lignocellulose Decay Capabilities.</title>
        <authorList>
            <person name="Nagy L.G."/>
            <person name="Riley R."/>
            <person name="Tritt A."/>
            <person name="Adam C."/>
            <person name="Daum C."/>
            <person name="Floudas D."/>
            <person name="Sun H."/>
            <person name="Yadav J.S."/>
            <person name="Pangilinan J."/>
            <person name="Larsson K.H."/>
            <person name="Matsuura K."/>
            <person name="Barry K."/>
            <person name="Labutti K."/>
            <person name="Kuo R."/>
            <person name="Ohm R.A."/>
            <person name="Bhattacharya S.S."/>
            <person name="Shirouzu T."/>
            <person name="Yoshinaga Y."/>
            <person name="Martin F.M."/>
            <person name="Grigoriev I.V."/>
            <person name="Hibbett D.S."/>
        </authorList>
    </citation>
    <scope>NUCLEOTIDE SEQUENCE [LARGE SCALE GENOMIC DNA]</scope>
    <source>
        <strain evidence="2 3">CBS 109695</strain>
    </source>
</reference>
<sequence length="191" mass="20816">MTAQRTASDDSDSFVELASEFSPISSPASESISTENGNKYNNQLHYYEVHGYPEWQETGPLAQVLQTVMDLPHGDAESREYEDKGVQVIMEQVTPAQVTPCSCHPPQVLPETAVDSHAVNVAEHAKEIMKIEGGGVGKRKRPGLDIRNDGEAGVLDKENILPRAIHSLGKRAAVASLEGLGSKRRRKEEGN</sequence>
<name>A0A166A1A4_9AGAM</name>
<feature type="region of interest" description="Disordered" evidence="1">
    <location>
        <begin position="1"/>
        <end position="38"/>
    </location>
</feature>
<evidence type="ECO:0000256" key="1">
    <source>
        <dbReference type="SAM" id="MobiDB-lite"/>
    </source>
</evidence>
<evidence type="ECO:0000313" key="3">
    <source>
        <dbReference type="Proteomes" id="UP000076532"/>
    </source>
</evidence>
<proteinExistence type="predicted"/>
<accession>A0A166A1A4</accession>
<keyword evidence="3" id="KW-1185">Reference proteome</keyword>
<protein>
    <submittedName>
        <fullName evidence="2">Uncharacterized protein</fullName>
    </submittedName>
</protein>
<gene>
    <name evidence="2" type="ORF">FIBSPDRAFT_899155</name>
</gene>